<evidence type="ECO:0000313" key="4">
    <source>
        <dbReference type="Proteomes" id="UP001296776"/>
    </source>
</evidence>
<feature type="transmembrane region" description="Helical" evidence="2">
    <location>
        <begin position="405"/>
        <end position="424"/>
    </location>
</feature>
<keyword evidence="2" id="KW-1133">Transmembrane helix</keyword>
<gene>
    <name evidence="3" type="ORF">CKO40_10500</name>
</gene>
<evidence type="ECO:0000313" key="3">
    <source>
        <dbReference type="EMBL" id="MBK1704956.1"/>
    </source>
</evidence>
<dbReference type="Proteomes" id="UP001296776">
    <property type="component" value="Unassembled WGS sequence"/>
</dbReference>
<dbReference type="PANTHER" id="PTHR40940">
    <property type="entry name" value="PROTEIN BATD-RELATED"/>
    <property type="match status" value="1"/>
</dbReference>
<protein>
    <recommendedName>
        <fullName evidence="5">Protein BatD</fullName>
    </recommendedName>
</protein>
<dbReference type="PANTHER" id="PTHR40940:SF1">
    <property type="entry name" value="PROTEIN BATD"/>
    <property type="match status" value="1"/>
</dbReference>
<keyword evidence="2" id="KW-0472">Membrane</keyword>
<organism evidence="3 4">
    <name type="scientific">Halochromatium glycolicum</name>
    <dbReference type="NCBI Taxonomy" id="85075"/>
    <lineage>
        <taxon>Bacteria</taxon>
        <taxon>Pseudomonadati</taxon>
        <taxon>Pseudomonadota</taxon>
        <taxon>Gammaproteobacteria</taxon>
        <taxon>Chromatiales</taxon>
        <taxon>Chromatiaceae</taxon>
        <taxon>Halochromatium</taxon>
    </lineage>
</organism>
<dbReference type="AlphaFoldDB" id="A0AAJ0U496"/>
<reference evidence="3" key="1">
    <citation type="submission" date="2017-08" db="EMBL/GenBank/DDBJ databases">
        <authorList>
            <person name="Imhoff J.F."/>
            <person name="Rahn T."/>
            <person name="Kuenzel S."/>
            <person name="Neulinger S.C."/>
        </authorList>
    </citation>
    <scope>NUCLEOTIDE SEQUENCE</scope>
    <source>
        <strain evidence="3">DSM 11080</strain>
    </source>
</reference>
<keyword evidence="2" id="KW-0812">Transmembrane</keyword>
<keyword evidence="4" id="KW-1185">Reference proteome</keyword>
<reference evidence="3" key="2">
    <citation type="journal article" date="2020" name="Microorganisms">
        <title>Osmotic Adaptation and Compatible Solute Biosynthesis of Phototrophic Bacteria as Revealed from Genome Analyses.</title>
        <authorList>
            <person name="Imhoff J.F."/>
            <person name="Rahn T."/>
            <person name="Kunzel S."/>
            <person name="Keller A."/>
            <person name="Neulinger S.C."/>
        </authorList>
    </citation>
    <scope>NUCLEOTIDE SEQUENCE</scope>
    <source>
        <strain evidence="3">DSM 11080</strain>
    </source>
</reference>
<comment type="caution">
    <text evidence="3">The sequence shown here is derived from an EMBL/GenBank/DDBJ whole genome shotgun (WGS) entry which is preliminary data.</text>
</comment>
<evidence type="ECO:0000256" key="1">
    <source>
        <dbReference type="SAM" id="MobiDB-lite"/>
    </source>
</evidence>
<name>A0AAJ0U496_9GAMM</name>
<accession>A0AAJ0U496</accession>
<proteinExistence type="predicted"/>
<feature type="region of interest" description="Disordered" evidence="1">
    <location>
        <begin position="35"/>
        <end position="125"/>
    </location>
</feature>
<dbReference type="EMBL" id="NRSJ01000016">
    <property type="protein sequence ID" value="MBK1704956.1"/>
    <property type="molecule type" value="Genomic_DNA"/>
</dbReference>
<evidence type="ECO:0000256" key="2">
    <source>
        <dbReference type="SAM" id="Phobius"/>
    </source>
</evidence>
<dbReference type="RefSeq" id="WP_200346167.1">
    <property type="nucleotide sequence ID" value="NZ_NRSJ01000016.1"/>
</dbReference>
<dbReference type="InterPro" id="IPR025738">
    <property type="entry name" value="BatD"/>
</dbReference>
<sequence length="621" mass="68500">MVTAKQRELKRAGLIALWAMLMLTLVSASAIGAPGHRQQPMQPLMDPAPGGLTSDLATQPRLAQTYPPQQQGPWSFRPPSPTNARGVPPDPLGSQSNEPAERYYGPSGQWRQPPPQYRVPSNTAPTRYPPARYGPYGRRPSVSAQPSLEVKLLDNKPYVQEPVLLQLDVISSGNLATASPELSGFDAILLEELSGPRTHVRGSGRTREIVNTYLLALTPLRPGPLEVGPFEVSGTLAGGVPFSAKAESPTRFTAQPVVPSVQPWLPLQALQLTRELDDETTALEEGRPVTLTLRMEATGGLGDQLPDLEPMLASSDFRSYRERTIVDSRLTDDGRQIKGVRTEVYTLVPYSGGRLQLPAVRINWWNVETARRESSSVPIRSLSVAGEAGPFGFGRSSTSAESDDWGWFWIPIGGLLMLLLGYWAGVWYRTQRPVATVSARSGTASDGTTFDHTTPRLGKRLRRALAGWTGALTGGLKRLDLRSWQRALRSTLADRLRRWTPASMRVYRCALDAERAQSPSEWALLFQTSACQSLRTPSREPLPRVADRILRLRPGADAERVRALLQQLDIALYNGGELDIKQWKRALRRALRPGWGAFAGLLGNRIRRDRLPALNPTHERA</sequence>
<evidence type="ECO:0008006" key="5">
    <source>
        <dbReference type="Google" id="ProtNLM"/>
    </source>
</evidence>